<dbReference type="SUPFAM" id="SSF55729">
    <property type="entry name" value="Acyl-CoA N-acyltransferases (Nat)"/>
    <property type="match status" value="1"/>
</dbReference>
<dbReference type="EMBL" id="DRGL01000022">
    <property type="protein sequence ID" value="HEA20147.1"/>
    <property type="molecule type" value="Genomic_DNA"/>
</dbReference>
<keyword evidence="2" id="KW-0012">Acyltransferase</keyword>
<protein>
    <submittedName>
        <fullName evidence="4">GNAT family N-acetyltransferase</fullName>
    </submittedName>
</protein>
<proteinExistence type="predicted"/>
<dbReference type="Pfam" id="PF00583">
    <property type="entry name" value="Acetyltransf_1"/>
    <property type="match status" value="1"/>
</dbReference>
<dbReference type="AlphaFoldDB" id="A0A831VQV0"/>
<reference evidence="4" key="1">
    <citation type="journal article" date="2020" name="mSystems">
        <title>Genome- and Community-Level Interaction Insights into Carbon Utilization and Element Cycling Functions of Hydrothermarchaeota in Hydrothermal Sediment.</title>
        <authorList>
            <person name="Zhou Z."/>
            <person name="Liu Y."/>
            <person name="Xu W."/>
            <person name="Pan J."/>
            <person name="Luo Z.H."/>
            <person name="Li M."/>
        </authorList>
    </citation>
    <scope>NUCLEOTIDE SEQUENCE [LARGE SCALE GENOMIC DNA]</scope>
    <source>
        <strain evidence="4">HyVt-345</strain>
    </source>
</reference>
<keyword evidence="1" id="KW-0808">Transferase</keyword>
<dbReference type="PROSITE" id="PS51186">
    <property type="entry name" value="GNAT"/>
    <property type="match status" value="1"/>
</dbReference>
<dbReference type="InterPro" id="IPR016181">
    <property type="entry name" value="Acyl_CoA_acyltransferase"/>
</dbReference>
<name>A0A831VQV0_9FLAO</name>
<gene>
    <name evidence="4" type="ORF">ENH87_04450</name>
</gene>
<dbReference type="InterPro" id="IPR050680">
    <property type="entry name" value="YpeA/RimI_acetyltransf"/>
</dbReference>
<dbReference type="GO" id="GO:0016747">
    <property type="term" value="F:acyltransferase activity, transferring groups other than amino-acyl groups"/>
    <property type="evidence" value="ECO:0007669"/>
    <property type="project" value="InterPro"/>
</dbReference>
<dbReference type="PANTHER" id="PTHR43420">
    <property type="entry name" value="ACETYLTRANSFERASE"/>
    <property type="match status" value="1"/>
</dbReference>
<accession>A0A831VQV0</accession>
<dbReference type="PANTHER" id="PTHR43420:SF47">
    <property type="entry name" value="N-ACETYLTRANSFERASE DOMAIN-CONTAINING PROTEIN"/>
    <property type="match status" value="1"/>
</dbReference>
<evidence type="ECO:0000256" key="1">
    <source>
        <dbReference type="ARBA" id="ARBA00022679"/>
    </source>
</evidence>
<evidence type="ECO:0000259" key="3">
    <source>
        <dbReference type="PROSITE" id="PS51186"/>
    </source>
</evidence>
<dbReference type="Gene3D" id="3.40.630.30">
    <property type="match status" value="1"/>
</dbReference>
<feature type="domain" description="N-acetyltransferase" evidence="3">
    <location>
        <begin position="3"/>
        <end position="172"/>
    </location>
</feature>
<evidence type="ECO:0000313" key="4">
    <source>
        <dbReference type="EMBL" id="HEA20147.1"/>
    </source>
</evidence>
<sequence length="173" mass="20780">MRLILRQCKLSDLEILIDISKTTFINAFEKENSPKDFKAYLDFAFERKKISSELENPNTAFYFVYEDVNLIGYLKLNEKDAQTDINSEHGIELERIYVLQQYQGQQIGQWMMNEAKKLAYFKKKNFLWLGVWENNLKAIRFYEKHGFSKFGTHPYYIGKDKQTDWLMRFNLKE</sequence>
<comment type="caution">
    <text evidence="4">The sequence shown here is derived from an EMBL/GenBank/DDBJ whole genome shotgun (WGS) entry which is preliminary data.</text>
</comment>
<evidence type="ECO:0000256" key="2">
    <source>
        <dbReference type="ARBA" id="ARBA00023315"/>
    </source>
</evidence>
<organism evidence="4">
    <name type="scientific">Pricia antarctica</name>
    <dbReference type="NCBI Taxonomy" id="641691"/>
    <lineage>
        <taxon>Bacteria</taxon>
        <taxon>Pseudomonadati</taxon>
        <taxon>Bacteroidota</taxon>
        <taxon>Flavobacteriia</taxon>
        <taxon>Flavobacteriales</taxon>
        <taxon>Flavobacteriaceae</taxon>
        <taxon>Pricia</taxon>
    </lineage>
</organism>
<dbReference type="InterPro" id="IPR000182">
    <property type="entry name" value="GNAT_dom"/>
</dbReference>
<dbReference type="Proteomes" id="UP000886191">
    <property type="component" value="Unassembled WGS sequence"/>
</dbReference>